<feature type="chain" id="PRO_5012461430" evidence="2">
    <location>
        <begin position="23"/>
        <end position="197"/>
    </location>
</feature>
<keyword evidence="4" id="KW-1185">Reference proteome</keyword>
<proteinExistence type="predicted"/>
<dbReference type="AlphaFoldDB" id="A0A1W1I7T1"/>
<protein>
    <submittedName>
        <fullName evidence="3">Uncharacterized protein</fullName>
    </submittedName>
</protein>
<gene>
    <name evidence="3" type="ORF">NSJP_2900</name>
</gene>
<feature type="signal peptide" evidence="2">
    <location>
        <begin position="1"/>
        <end position="22"/>
    </location>
</feature>
<keyword evidence="2" id="KW-0732">Signal</keyword>
<dbReference type="Proteomes" id="UP000192042">
    <property type="component" value="Chromosome I"/>
</dbReference>
<dbReference type="PROSITE" id="PS51257">
    <property type="entry name" value="PROKAR_LIPOPROTEIN"/>
    <property type="match status" value="1"/>
</dbReference>
<evidence type="ECO:0000313" key="4">
    <source>
        <dbReference type="Proteomes" id="UP000192042"/>
    </source>
</evidence>
<accession>A0A1W1I7T1</accession>
<dbReference type="RefSeq" id="WP_080887363.1">
    <property type="nucleotide sequence ID" value="NZ_LT828648.1"/>
</dbReference>
<organism evidence="3 4">
    <name type="scientific">Nitrospira japonica</name>
    <dbReference type="NCBI Taxonomy" id="1325564"/>
    <lineage>
        <taxon>Bacteria</taxon>
        <taxon>Pseudomonadati</taxon>
        <taxon>Nitrospirota</taxon>
        <taxon>Nitrospiria</taxon>
        <taxon>Nitrospirales</taxon>
        <taxon>Nitrospiraceae</taxon>
        <taxon>Nitrospira</taxon>
    </lineage>
</organism>
<evidence type="ECO:0000313" key="3">
    <source>
        <dbReference type="EMBL" id="SLM49067.1"/>
    </source>
</evidence>
<sequence length="197" mass="22328">MKFQFWTAIIGLILFMSCAGYAADKDITVVRVTPALDMDQIRYILSHEREQVFERGMVLNEKQWDKFWRVYDEYEKERQKLDAKRLRLLGTFINKHGTMSNEEATKLVDASRKNQQADLALRQKYFKILSKKLNPVAAARFVQLDDVVGMVVRLSILGNVPLITGTAEAVAEPESSPQTGERQPGPSEQSSPAAPQP</sequence>
<dbReference type="STRING" id="1325564.NSJP_2900"/>
<name>A0A1W1I7T1_9BACT</name>
<dbReference type="OrthoDB" id="660497at2"/>
<evidence type="ECO:0000256" key="2">
    <source>
        <dbReference type="SAM" id="SignalP"/>
    </source>
</evidence>
<evidence type="ECO:0000256" key="1">
    <source>
        <dbReference type="SAM" id="MobiDB-lite"/>
    </source>
</evidence>
<dbReference type="KEGG" id="nja:NSJP_2900"/>
<dbReference type="EMBL" id="LT828648">
    <property type="protein sequence ID" value="SLM49067.1"/>
    <property type="molecule type" value="Genomic_DNA"/>
</dbReference>
<feature type="compositionally biased region" description="Low complexity" evidence="1">
    <location>
        <begin position="183"/>
        <end position="197"/>
    </location>
</feature>
<reference evidence="3 4" key="1">
    <citation type="submission" date="2017-03" db="EMBL/GenBank/DDBJ databases">
        <authorList>
            <person name="Afonso C.L."/>
            <person name="Miller P.J."/>
            <person name="Scott M.A."/>
            <person name="Spackman E."/>
            <person name="Goraichik I."/>
            <person name="Dimitrov K.M."/>
            <person name="Suarez D.L."/>
            <person name="Swayne D.E."/>
        </authorList>
    </citation>
    <scope>NUCLEOTIDE SEQUENCE [LARGE SCALE GENOMIC DNA]</scope>
    <source>
        <strain evidence="3">Genome sequencing of Nitrospira japonica strain NJ11</strain>
    </source>
</reference>
<feature type="region of interest" description="Disordered" evidence="1">
    <location>
        <begin position="168"/>
        <end position="197"/>
    </location>
</feature>